<gene>
    <name evidence="2" type="ORF">NDU88_002462</name>
</gene>
<evidence type="ECO:0000256" key="1">
    <source>
        <dbReference type="SAM" id="MobiDB-lite"/>
    </source>
</evidence>
<name>A0AAV7UZU8_PLEWA</name>
<keyword evidence="3" id="KW-1185">Reference proteome</keyword>
<organism evidence="2 3">
    <name type="scientific">Pleurodeles waltl</name>
    <name type="common">Iberian ribbed newt</name>
    <dbReference type="NCBI Taxonomy" id="8319"/>
    <lineage>
        <taxon>Eukaryota</taxon>
        <taxon>Metazoa</taxon>
        <taxon>Chordata</taxon>
        <taxon>Craniata</taxon>
        <taxon>Vertebrata</taxon>
        <taxon>Euteleostomi</taxon>
        <taxon>Amphibia</taxon>
        <taxon>Batrachia</taxon>
        <taxon>Caudata</taxon>
        <taxon>Salamandroidea</taxon>
        <taxon>Salamandridae</taxon>
        <taxon>Pleurodelinae</taxon>
        <taxon>Pleurodeles</taxon>
    </lineage>
</organism>
<feature type="region of interest" description="Disordered" evidence="1">
    <location>
        <begin position="135"/>
        <end position="170"/>
    </location>
</feature>
<comment type="caution">
    <text evidence="2">The sequence shown here is derived from an EMBL/GenBank/DDBJ whole genome shotgun (WGS) entry which is preliminary data.</text>
</comment>
<evidence type="ECO:0000313" key="2">
    <source>
        <dbReference type="EMBL" id="KAJ1193157.1"/>
    </source>
</evidence>
<evidence type="ECO:0000313" key="3">
    <source>
        <dbReference type="Proteomes" id="UP001066276"/>
    </source>
</evidence>
<feature type="compositionally biased region" description="Polar residues" evidence="1">
    <location>
        <begin position="136"/>
        <end position="160"/>
    </location>
</feature>
<protein>
    <submittedName>
        <fullName evidence="2">Uncharacterized protein</fullName>
    </submittedName>
</protein>
<sequence>MSLFMSAHSPGATNTKSNHIRLLCNHVLLLAGGPPWAYLPVSKVSACLPTSFEVPNGSSSAHFKAITFGGLTFCAMAGYEGELGKGTFYDDSVGSFEHDLVSALDDGVRHTVNVALAQAIQLIKHHLLDYAEQQGWDPQSSNQEEMQFSQDPTGSSSVANPHQADFEQLV</sequence>
<proteinExistence type="predicted"/>
<dbReference type="AlphaFoldDB" id="A0AAV7UZU8"/>
<dbReference type="Proteomes" id="UP001066276">
    <property type="component" value="Chromosome 2_2"/>
</dbReference>
<dbReference type="EMBL" id="JANPWB010000004">
    <property type="protein sequence ID" value="KAJ1193157.1"/>
    <property type="molecule type" value="Genomic_DNA"/>
</dbReference>
<accession>A0AAV7UZU8</accession>
<reference evidence="2" key="1">
    <citation type="journal article" date="2022" name="bioRxiv">
        <title>Sequencing and chromosome-scale assembly of the giantPleurodeles waltlgenome.</title>
        <authorList>
            <person name="Brown T."/>
            <person name="Elewa A."/>
            <person name="Iarovenko S."/>
            <person name="Subramanian E."/>
            <person name="Araus A.J."/>
            <person name="Petzold A."/>
            <person name="Susuki M."/>
            <person name="Suzuki K.-i.T."/>
            <person name="Hayashi T."/>
            <person name="Toyoda A."/>
            <person name="Oliveira C."/>
            <person name="Osipova E."/>
            <person name="Leigh N.D."/>
            <person name="Simon A."/>
            <person name="Yun M.H."/>
        </authorList>
    </citation>
    <scope>NUCLEOTIDE SEQUENCE</scope>
    <source>
        <strain evidence="2">20211129_DDA</strain>
        <tissue evidence="2">Liver</tissue>
    </source>
</reference>